<dbReference type="SMART" id="SM00091">
    <property type="entry name" value="PAS"/>
    <property type="match status" value="1"/>
</dbReference>
<evidence type="ECO:0000256" key="4">
    <source>
        <dbReference type="ARBA" id="ARBA00023125"/>
    </source>
</evidence>
<proteinExistence type="predicted"/>
<dbReference type="PROSITE" id="PS50112">
    <property type="entry name" value="PAS"/>
    <property type="match status" value="1"/>
</dbReference>
<dbReference type="InterPro" id="IPR002078">
    <property type="entry name" value="Sigma_54_int"/>
</dbReference>
<dbReference type="STRING" id="1499967.U27_02884"/>
<reference evidence="11" key="1">
    <citation type="journal article" date="2015" name="PeerJ">
        <title>First genomic representation of candidate bacterial phylum KSB3 points to enhanced environmental sensing as a trigger of wastewater bulking.</title>
        <authorList>
            <person name="Sekiguchi Y."/>
            <person name="Ohashi A."/>
            <person name="Parks D.H."/>
            <person name="Yamauchi T."/>
            <person name="Tyson G.W."/>
            <person name="Hugenholtz P."/>
        </authorList>
    </citation>
    <scope>NUCLEOTIDE SEQUENCE [LARGE SCALE GENOMIC DNA]</scope>
</reference>
<name>A0A081BUB8_VECG1</name>
<feature type="coiled-coil region" evidence="7">
    <location>
        <begin position="240"/>
        <end position="267"/>
    </location>
</feature>
<dbReference type="CDD" id="cd19920">
    <property type="entry name" value="REC_PA4781-like"/>
    <property type="match status" value="1"/>
</dbReference>
<dbReference type="Pfam" id="PF02954">
    <property type="entry name" value="HTH_8"/>
    <property type="match status" value="1"/>
</dbReference>
<feature type="domain" description="Sigma-54 factor interaction" evidence="8">
    <location>
        <begin position="277"/>
        <end position="504"/>
    </location>
</feature>
<dbReference type="InterPro" id="IPR025944">
    <property type="entry name" value="Sigma_54_int_dom_CS"/>
</dbReference>
<dbReference type="Gene3D" id="3.40.50.300">
    <property type="entry name" value="P-loop containing nucleotide triphosphate hydrolases"/>
    <property type="match status" value="1"/>
</dbReference>
<feature type="modified residue" description="4-aspartylphosphate" evidence="6">
    <location>
        <position position="59"/>
    </location>
</feature>
<dbReference type="GO" id="GO:0006355">
    <property type="term" value="P:regulation of DNA-templated transcription"/>
    <property type="evidence" value="ECO:0007669"/>
    <property type="project" value="InterPro"/>
</dbReference>
<evidence type="ECO:0000313" key="12">
    <source>
        <dbReference type="Proteomes" id="UP000030661"/>
    </source>
</evidence>
<dbReference type="PROSITE" id="PS50045">
    <property type="entry name" value="SIGMA54_INTERACT_4"/>
    <property type="match status" value="1"/>
</dbReference>
<dbReference type="SUPFAM" id="SSF52540">
    <property type="entry name" value="P-loop containing nucleoside triphosphate hydrolases"/>
    <property type="match status" value="1"/>
</dbReference>
<dbReference type="SUPFAM" id="SSF52172">
    <property type="entry name" value="CheY-like"/>
    <property type="match status" value="1"/>
</dbReference>
<dbReference type="InterPro" id="IPR002197">
    <property type="entry name" value="HTH_Fis"/>
</dbReference>
<keyword evidence="7" id="KW-0175">Coiled coil</keyword>
<dbReference type="PROSITE" id="PS50110">
    <property type="entry name" value="RESPONSE_REGULATORY"/>
    <property type="match status" value="1"/>
</dbReference>
<dbReference type="PANTHER" id="PTHR32071">
    <property type="entry name" value="TRANSCRIPTIONAL REGULATORY PROTEIN"/>
    <property type="match status" value="1"/>
</dbReference>
<dbReference type="NCBIfam" id="TIGR00229">
    <property type="entry name" value="sensory_box"/>
    <property type="match status" value="1"/>
</dbReference>
<protein>
    <submittedName>
        <fullName evidence="11">Sigma-54 interaction domain-containing protein</fullName>
    </submittedName>
</protein>
<dbReference type="Proteomes" id="UP000030661">
    <property type="component" value="Unassembled WGS sequence"/>
</dbReference>
<keyword evidence="2" id="KW-0067">ATP-binding</keyword>
<dbReference type="PANTHER" id="PTHR32071:SF122">
    <property type="entry name" value="SIGMA FACTOR"/>
    <property type="match status" value="1"/>
</dbReference>
<dbReference type="Pfam" id="PF25601">
    <property type="entry name" value="AAA_lid_14"/>
    <property type="match status" value="1"/>
</dbReference>
<dbReference type="AlphaFoldDB" id="A0A081BUB8"/>
<dbReference type="GO" id="GO:0000160">
    <property type="term" value="P:phosphorelay signal transduction system"/>
    <property type="evidence" value="ECO:0007669"/>
    <property type="project" value="InterPro"/>
</dbReference>
<dbReference type="Gene3D" id="1.10.8.60">
    <property type="match status" value="1"/>
</dbReference>
<dbReference type="EMBL" id="DF820464">
    <property type="protein sequence ID" value="GAK55923.1"/>
    <property type="molecule type" value="Genomic_DNA"/>
</dbReference>
<keyword evidence="6" id="KW-0597">Phosphoprotein</keyword>
<feature type="domain" description="Response regulatory" evidence="9">
    <location>
        <begin position="10"/>
        <end position="126"/>
    </location>
</feature>
<dbReference type="InterPro" id="IPR035965">
    <property type="entry name" value="PAS-like_dom_sf"/>
</dbReference>
<dbReference type="CDD" id="cd00009">
    <property type="entry name" value="AAA"/>
    <property type="match status" value="1"/>
</dbReference>
<dbReference type="InterPro" id="IPR058031">
    <property type="entry name" value="AAA_lid_NorR"/>
</dbReference>
<dbReference type="GO" id="GO:0043565">
    <property type="term" value="F:sequence-specific DNA binding"/>
    <property type="evidence" value="ECO:0007669"/>
    <property type="project" value="InterPro"/>
</dbReference>
<dbReference type="PROSITE" id="PS00688">
    <property type="entry name" value="SIGMA54_INTERACT_3"/>
    <property type="match status" value="1"/>
</dbReference>
<dbReference type="InterPro" id="IPR000014">
    <property type="entry name" value="PAS"/>
</dbReference>
<dbReference type="Pfam" id="PF13426">
    <property type="entry name" value="PAS_9"/>
    <property type="match status" value="1"/>
</dbReference>
<evidence type="ECO:0000256" key="5">
    <source>
        <dbReference type="ARBA" id="ARBA00023163"/>
    </source>
</evidence>
<evidence type="ECO:0000256" key="6">
    <source>
        <dbReference type="PROSITE-ProRule" id="PRU00169"/>
    </source>
</evidence>
<dbReference type="InterPro" id="IPR003593">
    <property type="entry name" value="AAA+_ATPase"/>
</dbReference>
<evidence type="ECO:0000259" key="10">
    <source>
        <dbReference type="PROSITE" id="PS50112"/>
    </source>
</evidence>
<evidence type="ECO:0000313" key="11">
    <source>
        <dbReference type="EMBL" id="GAK55923.1"/>
    </source>
</evidence>
<dbReference type="CDD" id="cd00130">
    <property type="entry name" value="PAS"/>
    <property type="match status" value="1"/>
</dbReference>
<dbReference type="eggNOG" id="COG3829">
    <property type="taxonomic scope" value="Bacteria"/>
</dbReference>
<keyword evidence="12" id="KW-1185">Reference proteome</keyword>
<evidence type="ECO:0000259" key="8">
    <source>
        <dbReference type="PROSITE" id="PS50045"/>
    </source>
</evidence>
<dbReference type="InterPro" id="IPR001789">
    <property type="entry name" value="Sig_transdc_resp-reg_receiver"/>
</dbReference>
<keyword evidence="5" id="KW-0804">Transcription</keyword>
<dbReference type="SUPFAM" id="SSF55785">
    <property type="entry name" value="PYP-like sensor domain (PAS domain)"/>
    <property type="match status" value="1"/>
</dbReference>
<dbReference type="eggNOG" id="COG2204">
    <property type="taxonomic scope" value="Bacteria"/>
</dbReference>
<dbReference type="HOGENOM" id="CLU_000445_0_6_0"/>
<evidence type="ECO:0000256" key="1">
    <source>
        <dbReference type="ARBA" id="ARBA00022741"/>
    </source>
</evidence>
<dbReference type="FunFam" id="3.40.50.300:FF:000006">
    <property type="entry name" value="DNA-binding transcriptional regulator NtrC"/>
    <property type="match status" value="1"/>
</dbReference>
<accession>A0A081BUB8</accession>
<evidence type="ECO:0000256" key="2">
    <source>
        <dbReference type="ARBA" id="ARBA00022840"/>
    </source>
</evidence>
<dbReference type="SMART" id="SM00448">
    <property type="entry name" value="REC"/>
    <property type="match status" value="1"/>
</dbReference>
<dbReference type="PRINTS" id="PR01590">
    <property type="entry name" value="HTHFIS"/>
</dbReference>
<evidence type="ECO:0000256" key="7">
    <source>
        <dbReference type="SAM" id="Coils"/>
    </source>
</evidence>
<organism evidence="11">
    <name type="scientific">Vecturithrix granuli</name>
    <dbReference type="NCBI Taxonomy" id="1499967"/>
    <lineage>
        <taxon>Bacteria</taxon>
        <taxon>Candidatus Moduliflexota</taxon>
        <taxon>Candidatus Vecturitrichia</taxon>
        <taxon>Candidatus Vecturitrichales</taxon>
        <taxon>Candidatus Vecturitrichaceae</taxon>
        <taxon>Candidatus Vecturithrix</taxon>
    </lineage>
</organism>
<dbReference type="Gene3D" id="3.30.450.20">
    <property type="entry name" value="PAS domain"/>
    <property type="match status" value="1"/>
</dbReference>
<evidence type="ECO:0000256" key="3">
    <source>
        <dbReference type="ARBA" id="ARBA00023015"/>
    </source>
</evidence>
<keyword evidence="4" id="KW-0238">DNA-binding</keyword>
<dbReference type="SMART" id="SM00382">
    <property type="entry name" value="AAA"/>
    <property type="match status" value="1"/>
</dbReference>
<feature type="coiled-coil region" evidence="7">
    <location>
        <begin position="121"/>
        <end position="148"/>
    </location>
</feature>
<feature type="domain" description="PAS" evidence="10">
    <location>
        <begin position="153"/>
        <end position="207"/>
    </location>
</feature>
<sequence length="580" mass="65991">MPSKNSEQATILLVDDIPDNLKALIDFLEQSGFRIIVAQSGETAIQRAQQALPDLILLDVLMPQMDGFETCQRLKAQESLREIPVIFLTGISDLIEKIKGFEVGGVDYITKPVDYQEVLARINAHLAMRRLQQQLEEQSERFRTLSEATFEGILMHDQGKILEINQTMEQMFGYQRTEVLGRHVLEFVTPESRMIVAENLRLAEDGPYEAAGVRRDGSSFPVEFHGRTMPYHGRNIRIVAMRDLSRHKQLEAEKALLQEENVSLRSSLGERYKLGGMIGKSQAMQTVYQAIVNAAASEANVVICGESGSGKELAARTIHELSARKKEHFVAVNCGAIPENLFEREFFGHRRGTFTSATMDQPGYLAQAHKGTLFLDEIGELPAFLQVKLLRALQEHEYTPLGDTHSQKADIRIIAAANKDLKLLLQEGVIREDFYWRIRVIVIELPPLRNRKDDIPLLIEYFLEQYDKETPYASLPGHIHNMLCTYNWPGNVRELQNELQRYLAHQKLEFIGNTQLDAPLTRPLFPLNTTAKLHEVLEICEKDYILSTLQRNHGHRGKTAQTLGLPRRTLNRKMQKYGIS</sequence>
<dbReference type="GO" id="GO:0005524">
    <property type="term" value="F:ATP binding"/>
    <property type="evidence" value="ECO:0007669"/>
    <property type="project" value="UniProtKB-KW"/>
</dbReference>
<dbReference type="SUPFAM" id="SSF46689">
    <property type="entry name" value="Homeodomain-like"/>
    <property type="match status" value="1"/>
</dbReference>
<dbReference type="InterPro" id="IPR011006">
    <property type="entry name" value="CheY-like_superfamily"/>
</dbReference>
<dbReference type="Gene3D" id="1.10.10.60">
    <property type="entry name" value="Homeodomain-like"/>
    <property type="match status" value="1"/>
</dbReference>
<evidence type="ECO:0000259" key="9">
    <source>
        <dbReference type="PROSITE" id="PS50110"/>
    </source>
</evidence>
<dbReference type="InterPro" id="IPR009057">
    <property type="entry name" value="Homeodomain-like_sf"/>
</dbReference>
<dbReference type="Pfam" id="PF00072">
    <property type="entry name" value="Response_reg"/>
    <property type="match status" value="1"/>
</dbReference>
<keyword evidence="1" id="KW-0547">Nucleotide-binding</keyword>
<gene>
    <name evidence="11" type="ORF">U27_02884</name>
</gene>
<keyword evidence="3" id="KW-0805">Transcription regulation</keyword>
<dbReference type="InterPro" id="IPR025943">
    <property type="entry name" value="Sigma_54_int_dom_ATP-bd_2"/>
</dbReference>
<dbReference type="Gene3D" id="3.40.50.2300">
    <property type="match status" value="1"/>
</dbReference>
<dbReference type="PROSITE" id="PS00676">
    <property type="entry name" value="SIGMA54_INTERACT_2"/>
    <property type="match status" value="1"/>
</dbReference>
<dbReference type="Pfam" id="PF00158">
    <property type="entry name" value="Sigma54_activat"/>
    <property type="match status" value="1"/>
</dbReference>
<dbReference type="InterPro" id="IPR027417">
    <property type="entry name" value="P-loop_NTPase"/>
</dbReference>